<evidence type="ECO:0000313" key="1">
    <source>
        <dbReference type="EMBL" id="VDI70120.1"/>
    </source>
</evidence>
<dbReference type="AlphaFoldDB" id="A0A8B6GW92"/>
<name>A0A8B6GW92_MYTGA</name>
<evidence type="ECO:0000313" key="2">
    <source>
        <dbReference type="Proteomes" id="UP000596742"/>
    </source>
</evidence>
<proteinExistence type="predicted"/>
<dbReference type="Proteomes" id="UP000596742">
    <property type="component" value="Unassembled WGS sequence"/>
</dbReference>
<organism evidence="1 2">
    <name type="scientific">Mytilus galloprovincialis</name>
    <name type="common">Mediterranean mussel</name>
    <dbReference type="NCBI Taxonomy" id="29158"/>
    <lineage>
        <taxon>Eukaryota</taxon>
        <taxon>Metazoa</taxon>
        <taxon>Spiralia</taxon>
        <taxon>Lophotrochozoa</taxon>
        <taxon>Mollusca</taxon>
        <taxon>Bivalvia</taxon>
        <taxon>Autobranchia</taxon>
        <taxon>Pteriomorphia</taxon>
        <taxon>Mytilida</taxon>
        <taxon>Mytiloidea</taxon>
        <taxon>Mytilidae</taxon>
        <taxon>Mytilinae</taxon>
        <taxon>Mytilus</taxon>
    </lineage>
</organism>
<accession>A0A8B6GW92</accession>
<comment type="caution">
    <text evidence="1">The sequence shown here is derived from an EMBL/GenBank/DDBJ whole genome shotgun (WGS) entry which is preliminary data.</text>
</comment>
<reference evidence="1" key="1">
    <citation type="submission" date="2018-11" db="EMBL/GenBank/DDBJ databases">
        <authorList>
            <person name="Alioto T."/>
            <person name="Alioto T."/>
        </authorList>
    </citation>
    <scope>NUCLEOTIDE SEQUENCE</scope>
</reference>
<dbReference type="EMBL" id="UYJE01009110">
    <property type="protein sequence ID" value="VDI70120.1"/>
    <property type="molecule type" value="Genomic_DNA"/>
</dbReference>
<keyword evidence="2" id="KW-1185">Reference proteome</keyword>
<protein>
    <submittedName>
        <fullName evidence="1">Uncharacterized protein</fullName>
    </submittedName>
</protein>
<gene>
    <name evidence="1" type="ORF">MGAL_10B036388</name>
</gene>
<sequence length="90" mass="10199">MKLTKTGFDSIVMNNTGCRMISDIKQDFELLKVPSHKDISTSSEDSQLRCNSVKSRHFENGFQGIEKEDLSTINCDIEENKQTNLVKTNS</sequence>